<accession>A0A3D9LBM6</accession>
<evidence type="ECO:0000313" key="4">
    <source>
        <dbReference type="Proteomes" id="UP000256727"/>
    </source>
</evidence>
<feature type="transmembrane region" description="Helical" evidence="2">
    <location>
        <begin position="105"/>
        <end position="126"/>
    </location>
</feature>
<evidence type="ECO:0000256" key="2">
    <source>
        <dbReference type="SAM" id="Phobius"/>
    </source>
</evidence>
<keyword evidence="2" id="KW-1133">Transmembrane helix</keyword>
<sequence length="180" mass="18734">MPAPDLRDQQQGPTPAGQSPAGVGPRSGPERRGTRPAGRRGWVPLLVAVLIGAGVGILGTVLHLHFSWIGGTTTEEGAWVLPWGAVLALLLVASAQLWWTLRSSLAWTGGVVAIAAFTTAMVMGNWPGLDTFAVAANDYTLAVVPGPAIAGTVWVWGIPAVAIITMLVAQPLLRHPASRD</sequence>
<dbReference type="OrthoDB" id="4966559at2"/>
<evidence type="ECO:0000256" key="1">
    <source>
        <dbReference type="SAM" id="MobiDB-lite"/>
    </source>
</evidence>
<proteinExistence type="predicted"/>
<dbReference type="AlphaFoldDB" id="A0A3D9LBM6"/>
<keyword evidence="2" id="KW-0812">Transmembrane</keyword>
<keyword evidence="2" id="KW-0472">Membrane</keyword>
<feature type="transmembrane region" description="Helical" evidence="2">
    <location>
        <begin position="41"/>
        <end position="66"/>
    </location>
</feature>
<dbReference type="RefSeq" id="WP_115931656.1">
    <property type="nucleotide sequence ID" value="NZ_QREH01000001.1"/>
</dbReference>
<gene>
    <name evidence="3" type="ORF">C8E99_1375</name>
</gene>
<dbReference type="EMBL" id="QREH01000001">
    <property type="protein sequence ID" value="REE03562.1"/>
    <property type="molecule type" value="Genomic_DNA"/>
</dbReference>
<organism evidence="3 4">
    <name type="scientific">Citricoccus muralis</name>
    <dbReference type="NCBI Taxonomy" id="169134"/>
    <lineage>
        <taxon>Bacteria</taxon>
        <taxon>Bacillati</taxon>
        <taxon>Actinomycetota</taxon>
        <taxon>Actinomycetes</taxon>
        <taxon>Micrococcales</taxon>
        <taxon>Micrococcaceae</taxon>
        <taxon>Citricoccus</taxon>
    </lineage>
</organism>
<keyword evidence="4" id="KW-1185">Reference proteome</keyword>
<comment type="caution">
    <text evidence="3">The sequence shown here is derived from an EMBL/GenBank/DDBJ whole genome shotgun (WGS) entry which is preliminary data.</text>
</comment>
<feature type="transmembrane region" description="Helical" evidence="2">
    <location>
        <begin position="78"/>
        <end position="98"/>
    </location>
</feature>
<feature type="transmembrane region" description="Helical" evidence="2">
    <location>
        <begin position="146"/>
        <end position="169"/>
    </location>
</feature>
<protein>
    <submittedName>
        <fullName evidence="3">Uncharacterized protein</fullName>
    </submittedName>
</protein>
<name>A0A3D9LBM6_9MICC</name>
<feature type="region of interest" description="Disordered" evidence="1">
    <location>
        <begin position="1"/>
        <end position="36"/>
    </location>
</feature>
<reference evidence="3 4" key="1">
    <citation type="submission" date="2018-07" db="EMBL/GenBank/DDBJ databases">
        <title>Sequencing the genomes of 1000 actinobacteria strains.</title>
        <authorList>
            <person name="Klenk H.-P."/>
        </authorList>
    </citation>
    <scope>NUCLEOTIDE SEQUENCE [LARGE SCALE GENOMIC DNA]</scope>
    <source>
        <strain evidence="3 4">DSM 14442</strain>
    </source>
</reference>
<evidence type="ECO:0000313" key="3">
    <source>
        <dbReference type="EMBL" id="REE03562.1"/>
    </source>
</evidence>
<dbReference type="Proteomes" id="UP000256727">
    <property type="component" value="Unassembled WGS sequence"/>
</dbReference>